<keyword evidence="2" id="KW-1185">Reference proteome</keyword>
<accession>A0A8X6IQ48</accession>
<dbReference type="Proteomes" id="UP000887116">
    <property type="component" value="Unassembled WGS sequence"/>
</dbReference>
<dbReference type="EMBL" id="BMAO01018833">
    <property type="protein sequence ID" value="GFR26389.1"/>
    <property type="molecule type" value="Genomic_DNA"/>
</dbReference>
<evidence type="ECO:0000313" key="2">
    <source>
        <dbReference type="Proteomes" id="UP000887116"/>
    </source>
</evidence>
<organism evidence="1 2">
    <name type="scientific">Trichonephila clavata</name>
    <name type="common">Joro spider</name>
    <name type="synonym">Nephila clavata</name>
    <dbReference type="NCBI Taxonomy" id="2740835"/>
    <lineage>
        <taxon>Eukaryota</taxon>
        <taxon>Metazoa</taxon>
        <taxon>Ecdysozoa</taxon>
        <taxon>Arthropoda</taxon>
        <taxon>Chelicerata</taxon>
        <taxon>Arachnida</taxon>
        <taxon>Araneae</taxon>
        <taxon>Araneomorphae</taxon>
        <taxon>Entelegynae</taxon>
        <taxon>Araneoidea</taxon>
        <taxon>Nephilidae</taxon>
        <taxon>Trichonephila</taxon>
    </lineage>
</organism>
<evidence type="ECO:0000313" key="1">
    <source>
        <dbReference type="EMBL" id="GFR26389.1"/>
    </source>
</evidence>
<dbReference type="AlphaFoldDB" id="A0A8X6IQ48"/>
<protein>
    <submittedName>
        <fullName evidence="1">Uncharacterized protein</fullName>
    </submittedName>
</protein>
<sequence length="96" mass="10765">MADKIMPVYNPIDISSTNEHDQSRTISCSCEDNFPFSSSIEASIESLTQQISLNFTSQIIINLDIEIFHEVVLSLEIPPTDCVGITIVLERMHKPL</sequence>
<comment type="caution">
    <text evidence="1">The sequence shown here is derived from an EMBL/GenBank/DDBJ whole genome shotgun (WGS) entry which is preliminary data.</text>
</comment>
<gene>
    <name evidence="1" type="ORF">TNCT_70601</name>
</gene>
<reference evidence="1" key="1">
    <citation type="submission" date="2020-07" db="EMBL/GenBank/DDBJ databases">
        <title>Multicomponent nature underlies the extraordinary mechanical properties of spider dragline silk.</title>
        <authorList>
            <person name="Kono N."/>
            <person name="Nakamura H."/>
            <person name="Mori M."/>
            <person name="Yoshida Y."/>
            <person name="Ohtoshi R."/>
            <person name="Malay A.D."/>
            <person name="Moran D.A.P."/>
            <person name="Tomita M."/>
            <person name="Numata K."/>
            <person name="Arakawa K."/>
        </authorList>
    </citation>
    <scope>NUCLEOTIDE SEQUENCE</scope>
</reference>
<name>A0A8X6IQ48_TRICU</name>
<proteinExistence type="predicted"/>